<keyword evidence="4" id="KW-1185">Reference proteome</keyword>
<dbReference type="SUPFAM" id="SSF56935">
    <property type="entry name" value="Porins"/>
    <property type="match status" value="1"/>
</dbReference>
<evidence type="ECO:0000256" key="1">
    <source>
        <dbReference type="SAM" id="SignalP"/>
    </source>
</evidence>
<proteinExistence type="predicted"/>
<dbReference type="EMBL" id="JACJFM010000022">
    <property type="protein sequence ID" value="MBB1488005.1"/>
    <property type="molecule type" value="Genomic_DNA"/>
</dbReference>
<organism evidence="3 4">
    <name type="scientific">Oceanospirillum sediminis</name>
    <dbReference type="NCBI Taxonomy" id="2760088"/>
    <lineage>
        <taxon>Bacteria</taxon>
        <taxon>Pseudomonadati</taxon>
        <taxon>Pseudomonadota</taxon>
        <taxon>Gammaproteobacteria</taxon>
        <taxon>Oceanospirillales</taxon>
        <taxon>Oceanospirillaceae</taxon>
        <taxon>Oceanospirillum</taxon>
    </lineage>
</organism>
<gene>
    <name evidence="3" type="ORF">H4O21_15470</name>
</gene>
<feature type="domain" description="Alginate export" evidence="2">
    <location>
        <begin position="106"/>
        <end position="343"/>
    </location>
</feature>
<dbReference type="Pfam" id="PF13372">
    <property type="entry name" value="Alginate_exp"/>
    <property type="match status" value="1"/>
</dbReference>
<dbReference type="Proteomes" id="UP000565262">
    <property type="component" value="Unassembled WGS sequence"/>
</dbReference>
<evidence type="ECO:0000313" key="4">
    <source>
        <dbReference type="Proteomes" id="UP000565262"/>
    </source>
</evidence>
<evidence type="ECO:0000313" key="3">
    <source>
        <dbReference type="EMBL" id="MBB1488005.1"/>
    </source>
</evidence>
<sequence>MFRTIRNPISTAILLAALPVSAQAAMISEKEDSTLAFNVEAMASAMSLDENYSGTPGDKKWQEAYIKGDLVATRKINADNSIYGTLGVIALGTFGDGDGIGFTTGDERKVHLENAFAGWTHKEGLIDISVGRQQFTLGDGFLIAGDSLAPGEGLDGVSNGSLDRGGAYYLAARKSFDNTAVLKVDPEGPLRGDLFWLKSDNQIQQNAELTGLNLEYVDENLGTLGATYMQVTDLDVGAGLAAYDNRDGMNIFNLRAQGSAGVENLFLNFEYVKESGGDQVDKDASAWTAEAGWTFSNLPWTPIVNYRYASFSADKASTADDESFDPLFFGVTRGFGTWFQGEVAANYAGPFNSGNDVNRLDITLLPQENIALGIQYWKFGKKEDNDFEANELDLYAFWGINDNLSFIPLIGFYEPEGSANKAAQGNDDTNVYLQAMVMFNY</sequence>
<dbReference type="InterPro" id="IPR025388">
    <property type="entry name" value="Alginate_export_dom"/>
</dbReference>
<keyword evidence="1" id="KW-0732">Signal</keyword>
<accession>A0A839IRQ1</accession>
<dbReference type="AlphaFoldDB" id="A0A839IRQ1"/>
<feature type="signal peptide" evidence="1">
    <location>
        <begin position="1"/>
        <end position="24"/>
    </location>
</feature>
<comment type="caution">
    <text evidence="3">The sequence shown here is derived from an EMBL/GenBank/DDBJ whole genome shotgun (WGS) entry which is preliminary data.</text>
</comment>
<dbReference type="RefSeq" id="WP_182809782.1">
    <property type="nucleotide sequence ID" value="NZ_JACJFM010000022.1"/>
</dbReference>
<evidence type="ECO:0000259" key="2">
    <source>
        <dbReference type="Pfam" id="PF13372"/>
    </source>
</evidence>
<reference evidence="3 4" key="1">
    <citation type="submission" date="2020-08" db="EMBL/GenBank/DDBJ databases">
        <title>Oceanospirillum sp. nov. isolated from marine sediment.</title>
        <authorList>
            <person name="Ji X."/>
        </authorList>
    </citation>
    <scope>NUCLEOTIDE SEQUENCE [LARGE SCALE GENOMIC DNA]</scope>
    <source>
        <strain evidence="3 4">D5</strain>
    </source>
</reference>
<feature type="chain" id="PRO_5032719957" evidence="1">
    <location>
        <begin position="25"/>
        <end position="441"/>
    </location>
</feature>
<protein>
    <submittedName>
        <fullName evidence="3">Alginate export family protein</fullName>
    </submittedName>
</protein>
<name>A0A839IRQ1_9GAMM</name>